<evidence type="ECO:0008006" key="4">
    <source>
        <dbReference type="Google" id="ProtNLM"/>
    </source>
</evidence>
<dbReference type="EMBL" id="VSRR010002180">
    <property type="protein sequence ID" value="MPC30031.1"/>
    <property type="molecule type" value="Genomic_DNA"/>
</dbReference>
<gene>
    <name evidence="2" type="ORF">E2C01_023285</name>
</gene>
<sequence>MAQPAGSCSTIVMVVVVLMVVTKATEASASYSLTTPAAPSHSPPESTSEDRLAVGILGVTTQYWCRAEFCTKEENHHVDRIFLLGASRVWRVRGGGQQHMPSSAPNSASLNFLSLGWVHEFPPAPTPLFPFYTYIHTYEHCRLKCLFPSPSHVCLPFLSVPLYIV</sequence>
<organism evidence="2 3">
    <name type="scientific">Portunus trituberculatus</name>
    <name type="common">Swimming crab</name>
    <name type="synonym">Neptunus trituberculatus</name>
    <dbReference type="NCBI Taxonomy" id="210409"/>
    <lineage>
        <taxon>Eukaryota</taxon>
        <taxon>Metazoa</taxon>
        <taxon>Ecdysozoa</taxon>
        <taxon>Arthropoda</taxon>
        <taxon>Crustacea</taxon>
        <taxon>Multicrustacea</taxon>
        <taxon>Malacostraca</taxon>
        <taxon>Eumalacostraca</taxon>
        <taxon>Eucarida</taxon>
        <taxon>Decapoda</taxon>
        <taxon>Pleocyemata</taxon>
        <taxon>Brachyura</taxon>
        <taxon>Eubrachyura</taxon>
        <taxon>Portunoidea</taxon>
        <taxon>Portunidae</taxon>
        <taxon>Portuninae</taxon>
        <taxon>Portunus</taxon>
    </lineage>
</organism>
<keyword evidence="3" id="KW-1185">Reference proteome</keyword>
<evidence type="ECO:0000256" key="1">
    <source>
        <dbReference type="SAM" id="SignalP"/>
    </source>
</evidence>
<accession>A0A5B7E7L4</accession>
<feature type="chain" id="PRO_5022934429" description="Secreted protein" evidence="1">
    <location>
        <begin position="28"/>
        <end position="165"/>
    </location>
</feature>
<reference evidence="2 3" key="1">
    <citation type="submission" date="2019-05" db="EMBL/GenBank/DDBJ databases">
        <title>Another draft genome of Portunus trituberculatus and its Hox gene families provides insights of decapod evolution.</title>
        <authorList>
            <person name="Jeong J.-H."/>
            <person name="Song I."/>
            <person name="Kim S."/>
            <person name="Choi T."/>
            <person name="Kim D."/>
            <person name="Ryu S."/>
            <person name="Kim W."/>
        </authorList>
    </citation>
    <scope>NUCLEOTIDE SEQUENCE [LARGE SCALE GENOMIC DNA]</scope>
    <source>
        <tissue evidence="2">Muscle</tissue>
    </source>
</reference>
<evidence type="ECO:0000313" key="3">
    <source>
        <dbReference type="Proteomes" id="UP000324222"/>
    </source>
</evidence>
<protein>
    <recommendedName>
        <fullName evidence="4">Secreted protein</fullName>
    </recommendedName>
</protein>
<comment type="caution">
    <text evidence="2">The sequence shown here is derived from an EMBL/GenBank/DDBJ whole genome shotgun (WGS) entry which is preliminary data.</text>
</comment>
<name>A0A5B7E7L4_PORTR</name>
<dbReference type="Proteomes" id="UP000324222">
    <property type="component" value="Unassembled WGS sequence"/>
</dbReference>
<keyword evidence="1" id="KW-0732">Signal</keyword>
<dbReference type="AlphaFoldDB" id="A0A5B7E7L4"/>
<feature type="signal peptide" evidence="1">
    <location>
        <begin position="1"/>
        <end position="27"/>
    </location>
</feature>
<proteinExistence type="predicted"/>
<evidence type="ECO:0000313" key="2">
    <source>
        <dbReference type="EMBL" id="MPC30031.1"/>
    </source>
</evidence>